<dbReference type="Proteomes" id="UP000886653">
    <property type="component" value="Unassembled WGS sequence"/>
</dbReference>
<keyword evidence="2" id="KW-1185">Reference proteome</keyword>
<comment type="caution">
    <text evidence="1">The sequence shown here is derived from an EMBL/GenBank/DDBJ whole genome shotgun (WGS) entry which is preliminary data.</text>
</comment>
<proteinExistence type="predicted"/>
<protein>
    <submittedName>
        <fullName evidence="1">Uncharacterized protein</fullName>
    </submittedName>
</protein>
<gene>
    <name evidence="1" type="ORF">CROQUDRAFT_97013</name>
</gene>
<dbReference type="EMBL" id="MU167335">
    <property type="protein sequence ID" value="KAG0142864.1"/>
    <property type="molecule type" value="Genomic_DNA"/>
</dbReference>
<dbReference type="AlphaFoldDB" id="A0A9P6NEU7"/>
<reference evidence="1" key="1">
    <citation type="submission" date="2013-11" db="EMBL/GenBank/DDBJ databases">
        <title>Genome sequence of the fusiform rust pathogen reveals effectors for host alternation and coevolution with pine.</title>
        <authorList>
            <consortium name="DOE Joint Genome Institute"/>
            <person name="Smith K."/>
            <person name="Pendleton A."/>
            <person name="Kubisiak T."/>
            <person name="Anderson C."/>
            <person name="Salamov A."/>
            <person name="Aerts A."/>
            <person name="Riley R."/>
            <person name="Clum A."/>
            <person name="Lindquist E."/>
            <person name="Ence D."/>
            <person name="Campbell M."/>
            <person name="Kronenberg Z."/>
            <person name="Feau N."/>
            <person name="Dhillon B."/>
            <person name="Hamelin R."/>
            <person name="Burleigh J."/>
            <person name="Smith J."/>
            <person name="Yandell M."/>
            <person name="Nelson C."/>
            <person name="Grigoriev I."/>
            <person name="Davis J."/>
        </authorList>
    </citation>
    <scope>NUCLEOTIDE SEQUENCE</scope>
    <source>
        <strain evidence="1">G11</strain>
    </source>
</reference>
<evidence type="ECO:0000313" key="1">
    <source>
        <dbReference type="EMBL" id="KAG0142864.1"/>
    </source>
</evidence>
<evidence type="ECO:0000313" key="2">
    <source>
        <dbReference type="Proteomes" id="UP000886653"/>
    </source>
</evidence>
<organism evidence="1 2">
    <name type="scientific">Cronartium quercuum f. sp. fusiforme G11</name>
    <dbReference type="NCBI Taxonomy" id="708437"/>
    <lineage>
        <taxon>Eukaryota</taxon>
        <taxon>Fungi</taxon>
        <taxon>Dikarya</taxon>
        <taxon>Basidiomycota</taxon>
        <taxon>Pucciniomycotina</taxon>
        <taxon>Pucciniomycetes</taxon>
        <taxon>Pucciniales</taxon>
        <taxon>Coleosporiaceae</taxon>
        <taxon>Cronartium</taxon>
    </lineage>
</organism>
<accession>A0A9P6NEU7</accession>
<sequence>MDHAQSDILSQPILEYVSKSFPIPSYGLLTYEDVLEYLERRPTLKEIDEDGISEPKFSLAQNFARQALRLVNLPSARTLLRCSGVGHNQYFNALIWLIGVAENKLSDWKAIAGCWRSHNRDIPPGRSRDVQFNPDAASVYSWCTKAGVHVGDAEDSDEAIERIAEYWYRLMYGYYQPFDSSP</sequence>
<name>A0A9P6NEU7_9BASI</name>